<feature type="non-terminal residue" evidence="6">
    <location>
        <position position="1"/>
    </location>
</feature>
<evidence type="ECO:0000259" key="5">
    <source>
        <dbReference type="Pfam" id="PF02913"/>
    </source>
</evidence>
<organism evidence="6 7">
    <name type="scientific">Methylomonas rivi</name>
    <dbReference type="NCBI Taxonomy" id="2952226"/>
    <lineage>
        <taxon>Bacteria</taxon>
        <taxon>Pseudomonadati</taxon>
        <taxon>Pseudomonadota</taxon>
        <taxon>Gammaproteobacteria</taxon>
        <taxon>Methylococcales</taxon>
        <taxon>Methylococcaceae</taxon>
        <taxon>Methylomonas</taxon>
    </lineage>
</organism>
<keyword evidence="4" id="KW-0560">Oxidoreductase</keyword>
<evidence type="ECO:0000256" key="4">
    <source>
        <dbReference type="ARBA" id="ARBA00023002"/>
    </source>
</evidence>
<dbReference type="InterPro" id="IPR004113">
    <property type="entry name" value="FAD-bd_oxidored_4_C"/>
</dbReference>
<comment type="caution">
    <text evidence="6">The sequence shown here is derived from an EMBL/GenBank/DDBJ whole genome shotgun (WGS) entry which is preliminary data.</text>
</comment>
<dbReference type="SUPFAM" id="SSF55103">
    <property type="entry name" value="FAD-linked oxidases, C-terminal domain"/>
    <property type="match status" value="1"/>
</dbReference>
<dbReference type="Gene3D" id="3.30.70.2740">
    <property type="match status" value="1"/>
</dbReference>
<evidence type="ECO:0000256" key="3">
    <source>
        <dbReference type="ARBA" id="ARBA00022827"/>
    </source>
</evidence>
<dbReference type="EMBL" id="JANIBK010000214">
    <property type="protein sequence ID" value="MCQ8130726.1"/>
    <property type="molecule type" value="Genomic_DNA"/>
</dbReference>
<dbReference type="PANTHER" id="PTHR42934">
    <property type="entry name" value="GLYCOLATE OXIDASE SUBUNIT GLCD"/>
    <property type="match status" value="1"/>
</dbReference>
<evidence type="ECO:0000256" key="1">
    <source>
        <dbReference type="ARBA" id="ARBA00001974"/>
    </source>
</evidence>
<evidence type="ECO:0000313" key="6">
    <source>
        <dbReference type="EMBL" id="MCQ8130726.1"/>
    </source>
</evidence>
<dbReference type="Proteomes" id="UP001524586">
    <property type="component" value="Unassembled WGS sequence"/>
</dbReference>
<dbReference type="InterPro" id="IPR016171">
    <property type="entry name" value="Vanillyl_alc_oxidase_C-sub2"/>
</dbReference>
<dbReference type="Gene3D" id="1.10.45.10">
    <property type="entry name" value="Vanillyl-alcohol Oxidase, Chain A, domain 4"/>
    <property type="match status" value="1"/>
</dbReference>
<keyword evidence="7" id="KW-1185">Reference proteome</keyword>
<evidence type="ECO:0000313" key="7">
    <source>
        <dbReference type="Proteomes" id="UP001524586"/>
    </source>
</evidence>
<sequence>VEQAGAAVAAIIADGLMPAGLELMDNAAIRATEAFVHAGYPVDAAAILLCELDGLPEQVAADSRRAIGLLQNNAAVEIRTASDEQERKRFWAGRKAAFPAVGRIASDYYCMDGTIPRKQLAHVLKQIGTMAEACGLSVVNVFHAGDGNLHPLILYDANRAGDFEKAEVLGGQILELCVAVGGTITGEHGVGHEKLGQMCVQFQAAELAQFHRLKQAFDPLGLLNPGKAIPTLHRCAELGRLHVHHGQLPHPELERF</sequence>
<dbReference type="PANTHER" id="PTHR42934:SF1">
    <property type="entry name" value="GLYCOLATE OXIDASE SUBUNIT GLCD"/>
    <property type="match status" value="1"/>
</dbReference>
<name>A0ABT1UA35_9GAMM</name>
<reference evidence="6 7" key="1">
    <citation type="submission" date="2022-07" db="EMBL/GenBank/DDBJ databases">
        <title>Methylomonas rivi sp. nov., Methylomonas rosea sp. nov., Methylomonas aureus sp. nov. and Methylomonas subterranea sp. nov., four novel methanotrophs isolated from a freshwater creek and the deep terrestrial subsurface.</title>
        <authorList>
            <person name="Abin C."/>
            <person name="Sankaranarayanan K."/>
            <person name="Garner C."/>
            <person name="Sindelar R."/>
            <person name="Kotary K."/>
            <person name="Garner R."/>
            <person name="Barclay S."/>
            <person name="Lawson P."/>
            <person name="Krumholz L."/>
        </authorList>
    </citation>
    <scope>NUCLEOTIDE SEQUENCE [LARGE SCALE GENOMIC DNA]</scope>
    <source>
        <strain evidence="6 7">WSC-6</strain>
    </source>
</reference>
<dbReference type="InterPro" id="IPR051914">
    <property type="entry name" value="FAD-linked_OxidoTrans_Type4"/>
</dbReference>
<comment type="cofactor">
    <cofactor evidence="1">
        <name>FAD</name>
        <dbReference type="ChEBI" id="CHEBI:57692"/>
    </cofactor>
</comment>
<protein>
    <submittedName>
        <fullName evidence="6">FAD-binding oxidoreductase</fullName>
    </submittedName>
</protein>
<dbReference type="Pfam" id="PF02913">
    <property type="entry name" value="FAD-oxidase_C"/>
    <property type="match status" value="1"/>
</dbReference>
<gene>
    <name evidence="6" type="ORF">NP596_19890</name>
</gene>
<accession>A0ABT1UA35</accession>
<dbReference type="RefSeq" id="WP_305891826.1">
    <property type="nucleotide sequence ID" value="NZ_JANIBK010000214.1"/>
</dbReference>
<proteinExistence type="predicted"/>
<dbReference type="InterPro" id="IPR016164">
    <property type="entry name" value="FAD-linked_Oxase-like_C"/>
</dbReference>
<keyword evidence="2" id="KW-0285">Flavoprotein</keyword>
<feature type="domain" description="FAD-binding oxidoreductase/transferase type 4 C-terminal" evidence="5">
    <location>
        <begin position="1"/>
        <end position="227"/>
    </location>
</feature>
<keyword evidence="3" id="KW-0274">FAD</keyword>
<evidence type="ECO:0000256" key="2">
    <source>
        <dbReference type="ARBA" id="ARBA00022630"/>
    </source>
</evidence>